<keyword evidence="2" id="KW-1185">Reference proteome</keyword>
<name>A0ACC2TKG9_9FUNG</name>
<accession>A0ACC2TKG9</accession>
<sequence length="88" mass="9536">MSMFGRIFHIAADAALVSAVLAGIKHSTGLTVNLDTEQIASLKSEAMLKNILMSENGLSLNLFSSCPALNILLVRNSVLFDTKFQLRL</sequence>
<proteinExistence type="predicted"/>
<dbReference type="Proteomes" id="UP001165960">
    <property type="component" value="Unassembled WGS sequence"/>
</dbReference>
<evidence type="ECO:0000313" key="2">
    <source>
        <dbReference type="Proteomes" id="UP001165960"/>
    </source>
</evidence>
<dbReference type="EMBL" id="QTSX02002583">
    <property type="protein sequence ID" value="KAJ9075219.1"/>
    <property type="molecule type" value="Genomic_DNA"/>
</dbReference>
<evidence type="ECO:0000313" key="1">
    <source>
        <dbReference type="EMBL" id="KAJ9075219.1"/>
    </source>
</evidence>
<protein>
    <submittedName>
        <fullName evidence="1">Uncharacterized protein</fullName>
    </submittedName>
</protein>
<comment type="caution">
    <text evidence="1">The sequence shown here is derived from an EMBL/GenBank/DDBJ whole genome shotgun (WGS) entry which is preliminary data.</text>
</comment>
<gene>
    <name evidence="1" type="ORF">DSO57_1038122</name>
</gene>
<reference evidence="1" key="1">
    <citation type="submission" date="2022-04" db="EMBL/GenBank/DDBJ databases">
        <title>Genome of the entomopathogenic fungus Entomophthora muscae.</title>
        <authorList>
            <person name="Elya C."/>
            <person name="Lovett B.R."/>
            <person name="Lee E."/>
            <person name="Macias A.M."/>
            <person name="Hajek A.E."/>
            <person name="De Bivort B.L."/>
            <person name="Kasson M.T."/>
            <person name="De Fine Licht H.H."/>
            <person name="Stajich J.E."/>
        </authorList>
    </citation>
    <scope>NUCLEOTIDE SEQUENCE</scope>
    <source>
        <strain evidence="1">Berkeley</strain>
    </source>
</reference>
<organism evidence="1 2">
    <name type="scientific">Entomophthora muscae</name>
    <dbReference type="NCBI Taxonomy" id="34485"/>
    <lineage>
        <taxon>Eukaryota</taxon>
        <taxon>Fungi</taxon>
        <taxon>Fungi incertae sedis</taxon>
        <taxon>Zoopagomycota</taxon>
        <taxon>Entomophthoromycotina</taxon>
        <taxon>Entomophthoromycetes</taxon>
        <taxon>Entomophthorales</taxon>
        <taxon>Entomophthoraceae</taxon>
        <taxon>Entomophthora</taxon>
    </lineage>
</organism>